<evidence type="ECO:0000256" key="2">
    <source>
        <dbReference type="ARBA" id="ARBA00004370"/>
    </source>
</evidence>
<feature type="domain" description="PAC" evidence="16">
    <location>
        <begin position="204"/>
        <end position="254"/>
    </location>
</feature>
<dbReference type="GO" id="GO:0009927">
    <property type="term" value="F:histidine phosphotransfer kinase activity"/>
    <property type="evidence" value="ECO:0007669"/>
    <property type="project" value="TreeGrafter"/>
</dbReference>
<evidence type="ECO:0000256" key="9">
    <source>
        <dbReference type="ARBA" id="ARBA00023012"/>
    </source>
</evidence>
<dbReference type="FunFam" id="1.10.287.130:FF:000038">
    <property type="entry name" value="Sensory transduction histidine kinase"/>
    <property type="match status" value="1"/>
</dbReference>
<dbReference type="RefSeq" id="WP_093921152.1">
    <property type="nucleotide sequence ID" value="NZ_FONW01000012.1"/>
</dbReference>
<keyword evidence="9" id="KW-0902">Two-component regulatory system</keyword>
<comment type="subcellular location">
    <subcellularLocation>
        <location evidence="2">Membrane</location>
    </subcellularLocation>
</comment>
<dbReference type="PROSITE" id="PS50109">
    <property type="entry name" value="HIS_KIN"/>
    <property type="match status" value="1"/>
</dbReference>
<protein>
    <recommendedName>
        <fullName evidence="3">histidine kinase</fullName>
        <ecNumber evidence="3">2.7.13.3</ecNumber>
    </recommendedName>
</protein>
<feature type="domain" description="PAS" evidence="15">
    <location>
        <begin position="127"/>
        <end position="180"/>
    </location>
</feature>
<dbReference type="CDD" id="cd17546">
    <property type="entry name" value="REC_hyHK_CKI1_RcsC-like"/>
    <property type="match status" value="1"/>
</dbReference>
<dbReference type="PROSITE" id="PS50110">
    <property type="entry name" value="RESPONSE_REGULATORY"/>
    <property type="match status" value="1"/>
</dbReference>
<evidence type="ECO:0000256" key="11">
    <source>
        <dbReference type="ARBA" id="ARBA00023306"/>
    </source>
</evidence>
<dbReference type="InterPro" id="IPR036097">
    <property type="entry name" value="HisK_dim/P_sf"/>
</dbReference>
<keyword evidence="8" id="KW-0067">ATP-binding</keyword>
<feature type="modified residue" description="4-aspartylphosphate" evidence="12">
    <location>
        <position position="693"/>
    </location>
</feature>
<evidence type="ECO:0000256" key="8">
    <source>
        <dbReference type="ARBA" id="ARBA00022840"/>
    </source>
</evidence>
<dbReference type="InterPro" id="IPR003594">
    <property type="entry name" value="HATPase_dom"/>
</dbReference>
<dbReference type="SUPFAM" id="SSF55785">
    <property type="entry name" value="PYP-like sensor domain (PAS domain)"/>
    <property type="match status" value="3"/>
</dbReference>
<sequence>MALGMEEISEKQVELVPVPLVVVDVSCHIQLVNSSCLRLLGCSRSEIMGTKLDLFLAKESQDAFEGWFQEGLACGAFRQADFLFVGQFQQELSIRINASSTLGLKQVNCTLTDVTPQKQVEHALKASEEKFRGMLDSTPDSMVILNSKGEITHVNQRTIQSFGYSVKELIGEKVECLVPERFRDKHLGLRDSYVNNPKPRQMGLGLELYARRKDGTEFPVEVSLNHQLIGGEVYVLSAIRDITERKKNEETLRESQERFSSAFEYAAIGMALVNLDGGWMKVNRSICRLLGYDKEELAQMTFQDITHPDDLDLDLDYVGKMIRGEIRTYNIEKRYFHKNGGLIWVLLSVSLVRSKEGEPMYFISQLEDISEKKQAEHERIARQAAEEANKAKSLFLANMSHEIRTPLNSIIGFSDLLYASFEGGKAKSQVDSIRRSGRHLLQIINDILDLSKIEAGRMEFQPEPVAFERLVNDMEVMFRQRAAEKNISFFMEFEQAIPAILWIDEIRMRQILFNLLGNAIKFTTEGDVILSFNQVWEGKQILRLIITVEDTGIGIPEDQLERIFEPFTQQEGQLEKRFGGTGLGLSITQRLVKMMEGSISVSSEVGKGSTFRVEIPGILFDQGVEAREDLLEYDPTILEFGDATVLIVDDSQENRELLKYLFASSKLKLIEAVNGKEAIQRALEHLPDLILMDLRMPEMNGMEATRHLKEQLQDKMMPVVAVSASSQVVFRKQVESELFDGFLMKPVIFAELEKMLKRFLPLVEEKGKEAKNGARFLNGNLEEGDCVELPELVERLEKEFLPACQDVLRKQVIDDFEKFGRDLLILGHQNLCDVLVEWGEEICEHADNFEIEKLMEKLRNFPLLVEEFKGLSFEK</sequence>
<evidence type="ECO:0000259" key="13">
    <source>
        <dbReference type="PROSITE" id="PS50109"/>
    </source>
</evidence>
<dbReference type="EMBL" id="FONW01000012">
    <property type="protein sequence ID" value="SFF65771.1"/>
    <property type="molecule type" value="Genomic_DNA"/>
</dbReference>
<dbReference type="InterPro" id="IPR013655">
    <property type="entry name" value="PAS_fold_3"/>
</dbReference>
<feature type="domain" description="Histidine kinase" evidence="13">
    <location>
        <begin position="398"/>
        <end position="619"/>
    </location>
</feature>
<dbReference type="SUPFAM" id="SSF47384">
    <property type="entry name" value="Homodimeric domain of signal transducing histidine kinase"/>
    <property type="match status" value="1"/>
</dbReference>
<dbReference type="GO" id="GO:0000155">
    <property type="term" value="F:phosphorelay sensor kinase activity"/>
    <property type="evidence" value="ECO:0007669"/>
    <property type="project" value="InterPro"/>
</dbReference>
<dbReference type="SMART" id="SM00387">
    <property type="entry name" value="HATPase_c"/>
    <property type="match status" value="1"/>
</dbReference>
<dbReference type="PRINTS" id="PR00344">
    <property type="entry name" value="BCTRLSENSOR"/>
</dbReference>
<organism evidence="17 18">
    <name type="scientific">Sunxiuqinia elliptica</name>
    <dbReference type="NCBI Taxonomy" id="655355"/>
    <lineage>
        <taxon>Bacteria</taxon>
        <taxon>Pseudomonadati</taxon>
        <taxon>Bacteroidota</taxon>
        <taxon>Bacteroidia</taxon>
        <taxon>Marinilabiliales</taxon>
        <taxon>Prolixibacteraceae</taxon>
        <taxon>Sunxiuqinia</taxon>
    </lineage>
</organism>
<feature type="domain" description="Response regulatory" evidence="14">
    <location>
        <begin position="644"/>
        <end position="760"/>
    </location>
</feature>
<gene>
    <name evidence="17" type="ORF">SAMN05216283_1127</name>
</gene>
<dbReference type="Gene3D" id="3.40.50.2300">
    <property type="match status" value="1"/>
</dbReference>
<dbReference type="PROSITE" id="PS50113">
    <property type="entry name" value="PAC"/>
    <property type="match status" value="2"/>
</dbReference>
<evidence type="ECO:0000256" key="7">
    <source>
        <dbReference type="ARBA" id="ARBA00022777"/>
    </source>
</evidence>
<dbReference type="InterPro" id="IPR003661">
    <property type="entry name" value="HisK_dim/P_dom"/>
</dbReference>
<dbReference type="PANTHER" id="PTHR43047">
    <property type="entry name" value="TWO-COMPONENT HISTIDINE PROTEIN KINASE"/>
    <property type="match status" value="1"/>
</dbReference>
<dbReference type="SMART" id="SM00448">
    <property type="entry name" value="REC"/>
    <property type="match status" value="1"/>
</dbReference>
<name>A0A1I2KKY2_9BACT</name>
<feature type="domain" description="PAS" evidence="15">
    <location>
        <begin position="5"/>
        <end position="75"/>
    </location>
</feature>
<evidence type="ECO:0000259" key="16">
    <source>
        <dbReference type="PROSITE" id="PS50113"/>
    </source>
</evidence>
<dbReference type="Gene3D" id="3.30.565.10">
    <property type="entry name" value="Histidine kinase-like ATPase, C-terminal domain"/>
    <property type="match status" value="1"/>
</dbReference>
<evidence type="ECO:0000256" key="10">
    <source>
        <dbReference type="ARBA" id="ARBA00023136"/>
    </source>
</evidence>
<dbReference type="NCBIfam" id="TIGR00229">
    <property type="entry name" value="sensory_box"/>
    <property type="match status" value="2"/>
</dbReference>
<dbReference type="SMART" id="SM00086">
    <property type="entry name" value="PAC"/>
    <property type="match status" value="2"/>
</dbReference>
<dbReference type="Pfam" id="PF13426">
    <property type="entry name" value="PAS_9"/>
    <property type="match status" value="2"/>
</dbReference>
<keyword evidence="6" id="KW-0547">Nucleotide-binding</keyword>
<dbReference type="EC" id="2.7.13.3" evidence="3"/>
<dbReference type="InterPro" id="IPR005467">
    <property type="entry name" value="His_kinase_dom"/>
</dbReference>
<dbReference type="InterPro" id="IPR035965">
    <property type="entry name" value="PAS-like_dom_sf"/>
</dbReference>
<dbReference type="SMART" id="SM00091">
    <property type="entry name" value="PAS"/>
    <property type="match status" value="3"/>
</dbReference>
<proteinExistence type="predicted"/>
<evidence type="ECO:0000256" key="12">
    <source>
        <dbReference type="PROSITE-ProRule" id="PRU00169"/>
    </source>
</evidence>
<dbReference type="InterPro" id="IPR011006">
    <property type="entry name" value="CheY-like_superfamily"/>
</dbReference>
<evidence type="ECO:0000313" key="18">
    <source>
        <dbReference type="Proteomes" id="UP000198964"/>
    </source>
</evidence>
<dbReference type="InterPro" id="IPR001610">
    <property type="entry name" value="PAC"/>
</dbReference>
<dbReference type="GO" id="GO:0005524">
    <property type="term" value="F:ATP binding"/>
    <property type="evidence" value="ECO:0007669"/>
    <property type="project" value="UniProtKB-KW"/>
</dbReference>
<evidence type="ECO:0000256" key="3">
    <source>
        <dbReference type="ARBA" id="ARBA00012438"/>
    </source>
</evidence>
<keyword evidence="4 12" id="KW-0597">Phosphoprotein</keyword>
<feature type="domain" description="PAC" evidence="16">
    <location>
        <begin position="329"/>
        <end position="381"/>
    </location>
</feature>
<dbReference type="STRING" id="655355.SAMN05216283_1127"/>
<dbReference type="InterPro" id="IPR036890">
    <property type="entry name" value="HATPase_C_sf"/>
</dbReference>
<dbReference type="Pfam" id="PF08447">
    <property type="entry name" value="PAS_3"/>
    <property type="match status" value="1"/>
</dbReference>
<comment type="catalytic activity">
    <reaction evidence="1">
        <text>ATP + protein L-histidine = ADP + protein N-phospho-L-histidine.</text>
        <dbReference type="EC" id="2.7.13.3"/>
    </reaction>
</comment>
<accession>A0A1I2KKY2</accession>
<dbReference type="Pfam" id="PF00072">
    <property type="entry name" value="Response_reg"/>
    <property type="match status" value="1"/>
</dbReference>
<dbReference type="AlphaFoldDB" id="A0A1I2KKY2"/>
<dbReference type="SUPFAM" id="SSF55874">
    <property type="entry name" value="ATPase domain of HSP90 chaperone/DNA topoisomerase II/histidine kinase"/>
    <property type="match status" value="1"/>
</dbReference>
<dbReference type="CDD" id="cd00130">
    <property type="entry name" value="PAS"/>
    <property type="match status" value="3"/>
</dbReference>
<evidence type="ECO:0000256" key="6">
    <source>
        <dbReference type="ARBA" id="ARBA00022741"/>
    </source>
</evidence>
<dbReference type="Proteomes" id="UP000198964">
    <property type="component" value="Unassembled WGS sequence"/>
</dbReference>
<evidence type="ECO:0000256" key="1">
    <source>
        <dbReference type="ARBA" id="ARBA00000085"/>
    </source>
</evidence>
<dbReference type="CDD" id="cd16922">
    <property type="entry name" value="HATPase_EvgS-ArcB-TorS-like"/>
    <property type="match status" value="1"/>
</dbReference>
<dbReference type="Pfam" id="PF02518">
    <property type="entry name" value="HATPase_c"/>
    <property type="match status" value="1"/>
</dbReference>
<dbReference type="PANTHER" id="PTHR43047:SF72">
    <property type="entry name" value="OSMOSENSING HISTIDINE PROTEIN KINASE SLN1"/>
    <property type="match status" value="1"/>
</dbReference>
<dbReference type="PROSITE" id="PS50112">
    <property type="entry name" value="PAS"/>
    <property type="match status" value="3"/>
</dbReference>
<dbReference type="Gene3D" id="1.10.287.130">
    <property type="match status" value="1"/>
</dbReference>
<dbReference type="InterPro" id="IPR000700">
    <property type="entry name" value="PAS-assoc_C"/>
</dbReference>
<evidence type="ECO:0000259" key="14">
    <source>
        <dbReference type="PROSITE" id="PS50110"/>
    </source>
</evidence>
<evidence type="ECO:0000259" key="15">
    <source>
        <dbReference type="PROSITE" id="PS50112"/>
    </source>
</evidence>
<dbReference type="SMART" id="SM00388">
    <property type="entry name" value="HisKA"/>
    <property type="match status" value="1"/>
</dbReference>
<dbReference type="SUPFAM" id="SSF52172">
    <property type="entry name" value="CheY-like"/>
    <property type="match status" value="1"/>
</dbReference>
<dbReference type="InterPro" id="IPR001789">
    <property type="entry name" value="Sig_transdc_resp-reg_receiver"/>
</dbReference>
<dbReference type="Pfam" id="PF00512">
    <property type="entry name" value="HisKA"/>
    <property type="match status" value="1"/>
</dbReference>
<dbReference type="InterPro" id="IPR004358">
    <property type="entry name" value="Sig_transdc_His_kin-like_C"/>
</dbReference>
<keyword evidence="10" id="KW-0472">Membrane</keyword>
<keyword evidence="11" id="KW-0131">Cell cycle</keyword>
<keyword evidence="7" id="KW-0418">Kinase</keyword>
<dbReference type="GO" id="GO:0005886">
    <property type="term" value="C:plasma membrane"/>
    <property type="evidence" value="ECO:0007669"/>
    <property type="project" value="TreeGrafter"/>
</dbReference>
<dbReference type="FunFam" id="3.30.565.10:FF:000010">
    <property type="entry name" value="Sensor histidine kinase RcsC"/>
    <property type="match status" value="1"/>
</dbReference>
<dbReference type="Gene3D" id="3.30.450.20">
    <property type="entry name" value="PAS domain"/>
    <property type="match status" value="3"/>
</dbReference>
<dbReference type="InterPro" id="IPR000014">
    <property type="entry name" value="PAS"/>
</dbReference>
<reference evidence="17 18" key="1">
    <citation type="submission" date="2016-10" db="EMBL/GenBank/DDBJ databases">
        <authorList>
            <person name="de Groot N.N."/>
        </authorList>
    </citation>
    <scope>NUCLEOTIDE SEQUENCE [LARGE SCALE GENOMIC DNA]</scope>
    <source>
        <strain evidence="17 18">CGMCC 1.9156</strain>
    </source>
</reference>
<feature type="domain" description="PAS" evidence="15">
    <location>
        <begin position="255"/>
        <end position="325"/>
    </location>
</feature>
<keyword evidence="5" id="KW-0808">Transferase</keyword>
<evidence type="ECO:0000313" key="17">
    <source>
        <dbReference type="EMBL" id="SFF65771.1"/>
    </source>
</evidence>
<evidence type="ECO:0000256" key="5">
    <source>
        <dbReference type="ARBA" id="ARBA00022679"/>
    </source>
</evidence>
<dbReference type="CDD" id="cd00082">
    <property type="entry name" value="HisKA"/>
    <property type="match status" value="1"/>
</dbReference>
<evidence type="ECO:0000256" key="4">
    <source>
        <dbReference type="ARBA" id="ARBA00022553"/>
    </source>
</evidence>
<keyword evidence="18" id="KW-1185">Reference proteome</keyword>